<evidence type="ECO:0000256" key="6">
    <source>
        <dbReference type="ARBA" id="ARBA00023054"/>
    </source>
</evidence>
<accession>Q14K90</accession>
<dbReference type="InterPro" id="IPR019933">
    <property type="entry name" value="DivIVA_domain"/>
</dbReference>
<keyword evidence="6" id="KW-0175">Coiled coil</keyword>
<sequence>DVHNVAFSKPPIGKRGYNEDEVDQFLDLVEDALGELQDENADLRLRVEDLERDLEVARSGAAAPVAAASDSAPASDVDEDALRASIEAELREDYERRLDEESSRLRAEAEDRVRDAEDRAAEAEARAEAASPRTDADAQPQGLVSAPAHESATADIAGRPRPGPGPEMAERLASDAKCESDDAVAGPLHRGVHRRRRQRRGRRDPGQRPPRGRRDPRRRPPAQRADALRGEDGVRDHAQRRPPAQRADDLRRRRPLHGDHHHRPGEGRRAAGRRRAQAHRDHDHGQGAAAGPRGPHRGAAHLRARVPHPPEDVPRVSAGGPQLPRVRRPGRRLQQL</sequence>
<keyword evidence="4" id="KW-0963">Cytoplasm</keyword>
<evidence type="ECO:0000256" key="4">
    <source>
        <dbReference type="ARBA" id="ARBA00022490"/>
    </source>
</evidence>
<evidence type="ECO:0000256" key="8">
    <source>
        <dbReference type="ARBA" id="ARBA00031737"/>
    </source>
</evidence>
<dbReference type="Gene3D" id="6.10.250.660">
    <property type="match status" value="1"/>
</dbReference>
<name>Q14K90_9CORY</name>
<feature type="compositionally biased region" description="Basic residues" evidence="9">
    <location>
        <begin position="190"/>
        <end position="202"/>
    </location>
</feature>
<comment type="subcellular location">
    <subcellularLocation>
        <location evidence="1">Cytoplasm</location>
    </subcellularLocation>
</comment>
<dbReference type="AlphaFoldDB" id="Q14K90"/>
<proteinExistence type="inferred from homology"/>
<feature type="compositionally biased region" description="Basic and acidic residues" evidence="9">
    <location>
        <begin position="226"/>
        <end position="239"/>
    </location>
</feature>
<feature type="compositionally biased region" description="Basic residues" evidence="9">
    <location>
        <begin position="294"/>
        <end position="306"/>
    </location>
</feature>
<evidence type="ECO:0000256" key="5">
    <source>
        <dbReference type="ARBA" id="ARBA00022618"/>
    </source>
</evidence>
<dbReference type="NCBIfam" id="TIGR03544">
    <property type="entry name" value="DivI1A_domain"/>
    <property type="match status" value="1"/>
</dbReference>
<feature type="compositionally biased region" description="Low complexity" evidence="9">
    <location>
        <begin position="57"/>
        <end position="75"/>
    </location>
</feature>
<dbReference type="PANTHER" id="PTHR35794:SF2">
    <property type="entry name" value="CELL DIVISION PROTEIN DIVIVA"/>
    <property type="match status" value="1"/>
</dbReference>
<organism evidence="10">
    <name type="scientific">Corynebacterium xerosis</name>
    <dbReference type="NCBI Taxonomy" id="1725"/>
    <lineage>
        <taxon>Bacteria</taxon>
        <taxon>Bacillati</taxon>
        <taxon>Actinomycetota</taxon>
        <taxon>Actinomycetes</taxon>
        <taxon>Mycobacteriales</taxon>
        <taxon>Corynebacteriaceae</taxon>
        <taxon>Corynebacterium</taxon>
    </lineage>
</organism>
<feature type="compositionally biased region" description="Basic and acidic residues" evidence="9">
    <location>
        <begin position="168"/>
        <end position="180"/>
    </location>
</feature>
<reference evidence="10" key="2">
    <citation type="submission" date="2007-05" db="EMBL/GenBank/DDBJ databases">
        <title>Corynebacterium xerosis partial divIVA gene.</title>
        <authorList>
            <person name="Letek M."/>
            <person name="Ordonez E."/>
            <person name="Gil J."/>
            <person name="Mateos L."/>
        </authorList>
    </citation>
    <scope>NUCLEOTIDE SEQUENCE</scope>
</reference>
<dbReference type="Pfam" id="PF05103">
    <property type="entry name" value="DivIVA"/>
    <property type="match status" value="1"/>
</dbReference>
<feature type="region of interest" description="Disordered" evidence="9">
    <location>
        <begin position="56"/>
        <end position="336"/>
    </location>
</feature>
<feature type="non-terminal residue" evidence="10">
    <location>
        <position position="1"/>
    </location>
</feature>
<evidence type="ECO:0000256" key="3">
    <source>
        <dbReference type="ARBA" id="ARBA00018787"/>
    </source>
</evidence>
<feature type="non-terminal residue" evidence="10">
    <location>
        <position position="336"/>
    </location>
</feature>
<evidence type="ECO:0000313" key="10">
    <source>
        <dbReference type="EMBL" id="CAL07970.2"/>
    </source>
</evidence>
<gene>
    <name evidence="10" type="primary">divIVA</name>
</gene>
<keyword evidence="7" id="KW-0131">Cell cycle</keyword>
<dbReference type="PANTHER" id="PTHR35794">
    <property type="entry name" value="CELL DIVISION PROTEIN DIVIVA"/>
    <property type="match status" value="1"/>
</dbReference>
<evidence type="ECO:0000256" key="9">
    <source>
        <dbReference type="SAM" id="MobiDB-lite"/>
    </source>
</evidence>
<protein>
    <recommendedName>
        <fullName evidence="3">Cell wall synthesis protein Wag31</fullName>
    </recommendedName>
    <alternativeName>
        <fullName evidence="8">Antigen 84</fullName>
    </alternativeName>
</protein>
<feature type="compositionally biased region" description="Basic residues" evidence="9">
    <location>
        <begin position="252"/>
        <end position="263"/>
    </location>
</feature>
<dbReference type="EMBL" id="AM286228">
    <property type="protein sequence ID" value="CAL07970.2"/>
    <property type="molecule type" value="Genomic_DNA"/>
</dbReference>
<comment type="similarity">
    <text evidence="2">Belongs to the DivIVA family.</text>
</comment>
<keyword evidence="5" id="KW-0132">Cell division</keyword>
<dbReference type="GO" id="GO:0051301">
    <property type="term" value="P:cell division"/>
    <property type="evidence" value="ECO:0007669"/>
    <property type="project" value="UniProtKB-KW"/>
</dbReference>
<feature type="compositionally biased region" description="Basic residues" evidence="9">
    <location>
        <begin position="210"/>
        <end position="221"/>
    </location>
</feature>
<evidence type="ECO:0000256" key="1">
    <source>
        <dbReference type="ARBA" id="ARBA00004496"/>
    </source>
</evidence>
<dbReference type="GO" id="GO:0005737">
    <property type="term" value="C:cytoplasm"/>
    <property type="evidence" value="ECO:0007669"/>
    <property type="project" value="UniProtKB-SubCell"/>
</dbReference>
<feature type="compositionally biased region" description="Basic and acidic residues" evidence="9">
    <location>
        <begin position="80"/>
        <end position="127"/>
    </location>
</feature>
<evidence type="ECO:0000256" key="7">
    <source>
        <dbReference type="ARBA" id="ARBA00023306"/>
    </source>
</evidence>
<reference evidence="10" key="1">
    <citation type="journal article" date="2006" name="FEMS Microbiol. Lett.">
        <title>Identification of the emerging skin pathogen Corynebacterium amycolatum using PCR-amplification of the essential divIVA gene as a target.</title>
        <authorList>
            <person name="Letek M."/>
            <person name="Ordonez E."/>
            <person name="Fernandez-Natal I."/>
            <person name="Gil J.A."/>
            <person name="Mateos L.M."/>
        </authorList>
    </citation>
    <scope>NUCLEOTIDE SEQUENCE</scope>
</reference>
<evidence type="ECO:0000256" key="2">
    <source>
        <dbReference type="ARBA" id="ARBA00009008"/>
    </source>
</evidence>
<feature type="compositionally biased region" description="Basic residues" evidence="9">
    <location>
        <begin position="325"/>
        <end position="336"/>
    </location>
</feature>
<dbReference type="InterPro" id="IPR007793">
    <property type="entry name" value="DivIVA_fam"/>
</dbReference>